<name>A0A336KQ31_CULSO</name>
<reference evidence="4" key="1">
    <citation type="submission" date="2018-04" db="EMBL/GenBank/DDBJ databases">
        <authorList>
            <person name="Go L.Y."/>
            <person name="Mitchell J.A."/>
        </authorList>
    </citation>
    <scope>NUCLEOTIDE SEQUENCE</scope>
    <source>
        <tissue evidence="4">Whole organism</tissue>
    </source>
</reference>
<keyword evidence="1" id="KW-0175">Coiled coil</keyword>
<evidence type="ECO:0000313" key="4">
    <source>
        <dbReference type="EMBL" id="SSX06916.1"/>
    </source>
</evidence>
<feature type="compositionally biased region" description="Acidic residues" evidence="2">
    <location>
        <begin position="841"/>
        <end position="854"/>
    </location>
</feature>
<feature type="compositionally biased region" description="Polar residues" evidence="2">
    <location>
        <begin position="587"/>
        <end position="601"/>
    </location>
</feature>
<feature type="region of interest" description="Disordered" evidence="2">
    <location>
        <begin position="493"/>
        <end position="523"/>
    </location>
</feature>
<feature type="compositionally biased region" description="Basic and acidic residues" evidence="2">
    <location>
        <begin position="826"/>
        <end position="840"/>
    </location>
</feature>
<accession>A0A336KQ31</accession>
<organism evidence="4">
    <name type="scientific">Culicoides sonorensis</name>
    <name type="common">Biting midge</name>
    <dbReference type="NCBI Taxonomy" id="179676"/>
    <lineage>
        <taxon>Eukaryota</taxon>
        <taxon>Metazoa</taxon>
        <taxon>Ecdysozoa</taxon>
        <taxon>Arthropoda</taxon>
        <taxon>Hexapoda</taxon>
        <taxon>Insecta</taxon>
        <taxon>Pterygota</taxon>
        <taxon>Neoptera</taxon>
        <taxon>Endopterygota</taxon>
        <taxon>Diptera</taxon>
        <taxon>Nematocera</taxon>
        <taxon>Chironomoidea</taxon>
        <taxon>Ceratopogonidae</taxon>
        <taxon>Ceratopogoninae</taxon>
        <taxon>Culicoides</taxon>
        <taxon>Monoculicoides</taxon>
    </lineage>
</organism>
<feature type="region of interest" description="Disordered" evidence="2">
    <location>
        <begin position="423"/>
        <end position="457"/>
    </location>
</feature>
<feature type="compositionally biased region" description="Low complexity" evidence="2">
    <location>
        <begin position="563"/>
        <end position="581"/>
    </location>
</feature>
<feature type="chain" id="PRO_5036062061" evidence="3">
    <location>
        <begin position="26"/>
        <end position="905"/>
    </location>
</feature>
<feature type="compositionally biased region" description="Low complexity" evidence="2">
    <location>
        <begin position="506"/>
        <end position="521"/>
    </location>
</feature>
<proteinExistence type="predicted"/>
<feature type="region of interest" description="Disordered" evidence="2">
    <location>
        <begin position="560"/>
        <end position="643"/>
    </location>
</feature>
<dbReference type="VEuPathDB" id="VectorBase:CSON014334"/>
<dbReference type="AlphaFoldDB" id="A0A336KQ31"/>
<feature type="compositionally biased region" description="Low complexity" evidence="2">
    <location>
        <begin position="429"/>
        <end position="445"/>
    </location>
</feature>
<feature type="region of interest" description="Disordered" evidence="2">
    <location>
        <begin position="301"/>
        <end position="320"/>
    </location>
</feature>
<evidence type="ECO:0000256" key="1">
    <source>
        <dbReference type="SAM" id="Coils"/>
    </source>
</evidence>
<feature type="coiled-coil region" evidence="1">
    <location>
        <begin position="680"/>
        <end position="710"/>
    </location>
</feature>
<gene>
    <name evidence="4" type="primary">CSON014334</name>
</gene>
<evidence type="ECO:0000313" key="5">
    <source>
        <dbReference type="EMBL" id="SSX27260.1"/>
    </source>
</evidence>
<dbReference type="OMA" id="HVFKPHE"/>
<reference evidence="5" key="2">
    <citation type="submission" date="2018-07" db="EMBL/GenBank/DDBJ databases">
        <authorList>
            <person name="Quirk P.G."/>
            <person name="Krulwich T.A."/>
        </authorList>
    </citation>
    <scope>NUCLEOTIDE SEQUENCE</scope>
</reference>
<dbReference type="EMBL" id="UFQS01000792">
    <property type="protein sequence ID" value="SSX06916.1"/>
    <property type="molecule type" value="Genomic_DNA"/>
</dbReference>
<sequence>MSKVMIAKIISLTIVCSIWLNIVHANPVIKAHSLRNQQFNVQQNLPRHQHQEQLTLDDINQLSDEQIQKAIRDVRTTINEVQKRLALDPNLPRLTKGEIEELFENVTREELTRSIHMGDHRREKHMRALMLVLPYHAKDVSPDKIQQLYTKSPVTSLINNVQVTADSTKIPAFRPLVPRTTTTEKPITAIPSLQRYPPPMPVEPFGLRDSIIPENGTPAPFAAPTETPRPTTNIKINKFKKVPLQLTIAQKGKVDIASISITKAPLYTTTTKKPTRNPQSVFEILEAIGLHQQKVKAAQMATSTTTTTTTTTQAPPSTTTQMNDEMKNLLAEFGLLSPDQTQIGLQQIADVPYVPDIQYDPPYSFSLQNQGLGVNEFKPLSFGSNEYQNFAPVYPGYTILETGDESRASGSQKVQVSVKAPENLVETASSSSTSTTTTTTTTTTTEKPKITKPKVNKPADFKNFKPLPFDSPKSIGEDFQDILRSFGLLGGPTTTTKSRVAKKQKVQTTTDSTTTSSKPSTEASIKEMPEIINIPLPSEMMGVLKNLGVSTESPMAIKVQVPSSTRSRFTSRAQRTSSTTTEKATIPESSTTVKSTTQMDVESNDEVIRTTSGQASGFSRRTYARTSPSTTSSTTPKSTTRKRYTSTMKPIIVAEIPMEKPRKIDSYSRTNIFKPTTSAKETTKDDYKKLEHLLETIKELDKLNTTLSAKHLDQLDLNNFNFSESLTSQGPNPLHLYDNDVHALKNEIKRQEPKDDNDNPTKISLDLNDNDTPNVMVVNAVQASEDLVEDGTTFSPLNQISEDGDDDADKDTEKETTEKITTTTTEEGRSASADELKDSFPNDEDPDEPVDEELPPPRRNGFYFLADWNSFLEVGQDEEKVVVRFDPKIGDPSRFLPVNIPSKFR</sequence>
<feature type="compositionally biased region" description="Low complexity" evidence="2">
    <location>
        <begin position="619"/>
        <end position="638"/>
    </location>
</feature>
<keyword evidence="3" id="KW-0732">Signal</keyword>
<protein>
    <submittedName>
        <fullName evidence="4">CSON014334 protein</fullName>
    </submittedName>
</protein>
<feature type="compositionally biased region" description="Polar residues" evidence="2">
    <location>
        <begin position="792"/>
        <end position="801"/>
    </location>
</feature>
<evidence type="ECO:0000256" key="3">
    <source>
        <dbReference type="SAM" id="SignalP"/>
    </source>
</evidence>
<feature type="region of interest" description="Disordered" evidence="2">
    <location>
        <begin position="787"/>
        <end position="859"/>
    </location>
</feature>
<feature type="signal peptide" evidence="3">
    <location>
        <begin position="1"/>
        <end position="25"/>
    </location>
</feature>
<dbReference type="EMBL" id="UFQT01000792">
    <property type="protein sequence ID" value="SSX27260.1"/>
    <property type="molecule type" value="Genomic_DNA"/>
</dbReference>
<feature type="compositionally biased region" description="Basic and acidic residues" evidence="2">
    <location>
        <begin position="749"/>
        <end position="759"/>
    </location>
</feature>
<feature type="region of interest" description="Disordered" evidence="2">
    <location>
        <begin position="749"/>
        <end position="772"/>
    </location>
</feature>
<evidence type="ECO:0000256" key="2">
    <source>
        <dbReference type="SAM" id="MobiDB-lite"/>
    </source>
</evidence>